<keyword evidence="3" id="KW-1185">Reference proteome</keyword>
<feature type="region of interest" description="Disordered" evidence="1">
    <location>
        <begin position="33"/>
        <end position="54"/>
    </location>
</feature>
<reference evidence="2 3" key="1">
    <citation type="journal article" date="2019" name="Int. J. Syst. Evol. Microbiol.">
        <title>The Global Catalogue of Microorganisms (GCM) 10K type strain sequencing project: providing services to taxonomists for standard genome sequencing and annotation.</title>
        <authorList>
            <consortium name="The Broad Institute Genomics Platform"/>
            <consortium name="The Broad Institute Genome Sequencing Center for Infectious Disease"/>
            <person name="Wu L."/>
            <person name="Ma J."/>
        </authorList>
    </citation>
    <scope>NUCLEOTIDE SEQUENCE [LARGE SCALE GENOMIC DNA]</scope>
    <source>
        <strain evidence="2 3">CGMCC 1.10387</strain>
    </source>
</reference>
<dbReference type="RefSeq" id="WP_390282660.1">
    <property type="nucleotide sequence ID" value="NZ_JBHUDP010000022.1"/>
</dbReference>
<feature type="compositionally biased region" description="Basic and acidic residues" evidence="1">
    <location>
        <begin position="37"/>
        <end position="54"/>
    </location>
</feature>
<evidence type="ECO:0000256" key="1">
    <source>
        <dbReference type="SAM" id="MobiDB-lite"/>
    </source>
</evidence>
<name>A0ABD6E300_9EURY</name>
<gene>
    <name evidence="2" type="ORF">ACFSAS_18845</name>
</gene>
<dbReference type="EMBL" id="JBHUDP010000022">
    <property type="protein sequence ID" value="MFD1687637.1"/>
    <property type="molecule type" value="Genomic_DNA"/>
</dbReference>
<sequence>MVEAVCHRCGREWDYTGGSDYYGTCPNCKTSVTLDGGSERAEPEAERDPYPSDRTADTVEVQAGGHELREVTVAEAIVALDEAVTELYELGGDRSEAVSDLTERIEERDRSVEEIGEGLEELAGYFEELAEEMGGGVEYEHIDTSRAVPAALEGLDVEEVKV</sequence>
<organism evidence="2 3">
    <name type="scientific">Halobellus litoreus</name>
    <dbReference type="NCBI Taxonomy" id="755310"/>
    <lineage>
        <taxon>Archaea</taxon>
        <taxon>Methanobacteriati</taxon>
        <taxon>Methanobacteriota</taxon>
        <taxon>Stenosarchaea group</taxon>
        <taxon>Halobacteria</taxon>
        <taxon>Halobacteriales</taxon>
        <taxon>Haloferacaceae</taxon>
        <taxon>Halobellus</taxon>
    </lineage>
</organism>
<dbReference type="Proteomes" id="UP001597092">
    <property type="component" value="Unassembled WGS sequence"/>
</dbReference>
<dbReference type="AlphaFoldDB" id="A0ABD6E300"/>
<accession>A0ABD6E300</accession>
<evidence type="ECO:0000313" key="3">
    <source>
        <dbReference type="Proteomes" id="UP001597092"/>
    </source>
</evidence>
<protein>
    <submittedName>
        <fullName evidence="2">Uncharacterized protein</fullName>
    </submittedName>
</protein>
<proteinExistence type="predicted"/>
<comment type="caution">
    <text evidence="2">The sequence shown here is derived from an EMBL/GenBank/DDBJ whole genome shotgun (WGS) entry which is preliminary data.</text>
</comment>
<evidence type="ECO:0000313" key="2">
    <source>
        <dbReference type="EMBL" id="MFD1687637.1"/>
    </source>
</evidence>